<dbReference type="STRING" id="92487.SAMN02745130_00179"/>
<dbReference type="CDD" id="cd01948">
    <property type="entry name" value="EAL"/>
    <property type="match status" value="1"/>
</dbReference>
<dbReference type="SUPFAM" id="SSF55073">
    <property type="entry name" value="Nucleotide cyclase"/>
    <property type="match status" value="1"/>
</dbReference>
<dbReference type="SMART" id="SM00052">
    <property type="entry name" value="EAL"/>
    <property type="match status" value="1"/>
</dbReference>
<dbReference type="SUPFAM" id="SSF141868">
    <property type="entry name" value="EAL domain-like"/>
    <property type="match status" value="1"/>
</dbReference>
<accession>A0A1T4VU40</accession>
<evidence type="ECO:0000313" key="4">
    <source>
        <dbReference type="Proteomes" id="UP000190460"/>
    </source>
</evidence>
<evidence type="ECO:0000313" key="3">
    <source>
        <dbReference type="EMBL" id="SKA68021.1"/>
    </source>
</evidence>
<name>A0A1T4VU40_9GAMM</name>
<dbReference type="Gene3D" id="3.30.70.270">
    <property type="match status" value="1"/>
</dbReference>
<dbReference type="GO" id="GO:0071111">
    <property type="term" value="F:cyclic-guanylate-specific phosphodiesterase activity"/>
    <property type="evidence" value="ECO:0007669"/>
    <property type="project" value="InterPro"/>
</dbReference>
<dbReference type="CDD" id="cd01949">
    <property type="entry name" value="GGDEF"/>
    <property type="match status" value="1"/>
</dbReference>
<dbReference type="Pfam" id="PF00990">
    <property type="entry name" value="GGDEF"/>
    <property type="match status" value="1"/>
</dbReference>
<dbReference type="Pfam" id="PF00563">
    <property type="entry name" value="EAL"/>
    <property type="match status" value="1"/>
</dbReference>
<sequence>MDQENVLIAALMDVEEAAVLTNKHGFIILINPAAERLLRQRARSTRGKYHTEVFQLKDPAKHTPLAWMERQQMTREPLFRECLFNCQGLQDVEITYLVKPFSLNGEEDGHVLLLFKDQSELKALQAHLNYVQMNDPQTKLLNRKSFEIKLKVALDEARQQGVKHSFCHVALDQFKIVNDTLGHSAGDAFIERISELLKNAIDKRRDILARIGGDEFGVLIREAEPIEALRKAEGIRNTVMHYNFVWDGQPHKITASLGFVPIHKQSGTPSRVFSLADAACRVAKAKGGNRLHLYRPDDVEINKHRGQLMWIGRLRKAFESGEFRLYAQPIQPLEPRAFLKPFHHYEILLRLFDVEGKTISPDEFIPVAEYYSMMPKLDRWVVKELLTHIRRVAKCDPLPIFAINLSGQSLDDPTFLKYVLDVLKWSGVPPTMLCFEITERVAISNLALAHKFIDTLKLQGCSFSLDDFGTGVSSFAYLKQLPVNYLKIDGSFVKDIATDDVGRAMVQSVHQVGQLMSVKTIAEYVENEQIIRILREIGIEFGQGYGIARPIPLPDVIATHLQVGLPASANKT</sequence>
<dbReference type="PANTHER" id="PTHR33121:SF23">
    <property type="entry name" value="CYCLIC DI-GMP PHOSPHODIESTERASE PDEB"/>
    <property type="match status" value="1"/>
</dbReference>
<dbReference type="InterPro" id="IPR035965">
    <property type="entry name" value="PAS-like_dom_sf"/>
</dbReference>
<dbReference type="PROSITE" id="PS50887">
    <property type="entry name" value="GGDEF"/>
    <property type="match status" value="1"/>
</dbReference>
<dbReference type="SUPFAM" id="SSF55785">
    <property type="entry name" value="PYP-like sensor domain (PAS domain)"/>
    <property type="match status" value="1"/>
</dbReference>
<dbReference type="Gene3D" id="3.30.450.20">
    <property type="entry name" value="PAS domain"/>
    <property type="match status" value="1"/>
</dbReference>
<dbReference type="SMART" id="SM00267">
    <property type="entry name" value="GGDEF"/>
    <property type="match status" value="1"/>
</dbReference>
<proteinExistence type="predicted"/>
<keyword evidence="4" id="KW-1185">Reference proteome</keyword>
<feature type="domain" description="EAL" evidence="1">
    <location>
        <begin position="307"/>
        <end position="564"/>
    </location>
</feature>
<dbReference type="PROSITE" id="PS50883">
    <property type="entry name" value="EAL"/>
    <property type="match status" value="1"/>
</dbReference>
<dbReference type="RefSeq" id="WP_234975753.1">
    <property type="nucleotide sequence ID" value="NZ_FUYB01000001.1"/>
</dbReference>
<dbReference type="InterPro" id="IPR035919">
    <property type="entry name" value="EAL_sf"/>
</dbReference>
<dbReference type="InterPro" id="IPR050706">
    <property type="entry name" value="Cyclic-di-GMP_PDE-like"/>
</dbReference>
<dbReference type="PANTHER" id="PTHR33121">
    <property type="entry name" value="CYCLIC DI-GMP PHOSPHODIESTERASE PDEF"/>
    <property type="match status" value="1"/>
</dbReference>
<dbReference type="InterPro" id="IPR029787">
    <property type="entry name" value="Nucleotide_cyclase"/>
</dbReference>
<dbReference type="Proteomes" id="UP000190460">
    <property type="component" value="Unassembled WGS sequence"/>
</dbReference>
<evidence type="ECO:0000259" key="2">
    <source>
        <dbReference type="PROSITE" id="PS50887"/>
    </source>
</evidence>
<feature type="domain" description="GGDEF" evidence="2">
    <location>
        <begin position="162"/>
        <end position="296"/>
    </location>
</feature>
<dbReference type="InterPro" id="IPR000160">
    <property type="entry name" value="GGDEF_dom"/>
</dbReference>
<dbReference type="EMBL" id="FUYB01000001">
    <property type="protein sequence ID" value="SKA68021.1"/>
    <property type="molecule type" value="Genomic_DNA"/>
</dbReference>
<gene>
    <name evidence="3" type="ORF">SAMN02745130_00179</name>
</gene>
<dbReference type="NCBIfam" id="TIGR00254">
    <property type="entry name" value="GGDEF"/>
    <property type="match status" value="1"/>
</dbReference>
<dbReference type="AlphaFoldDB" id="A0A1T4VU40"/>
<protein>
    <submittedName>
        <fullName evidence="3">Diguanylate cyclase (GGDEF) domain-containing protein</fullName>
    </submittedName>
</protein>
<dbReference type="InterPro" id="IPR001633">
    <property type="entry name" value="EAL_dom"/>
</dbReference>
<organism evidence="3 4">
    <name type="scientific">Thiothrix eikelboomii</name>
    <dbReference type="NCBI Taxonomy" id="92487"/>
    <lineage>
        <taxon>Bacteria</taxon>
        <taxon>Pseudomonadati</taxon>
        <taxon>Pseudomonadota</taxon>
        <taxon>Gammaproteobacteria</taxon>
        <taxon>Thiotrichales</taxon>
        <taxon>Thiotrichaceae</taxon>
        <taxon>Thiothrix</taxon>
    </lineage>
</organism>
<dbReference type="InterPro" id="IPR043128">
    <property type="entry name" value="Rev_trsase/Diguanyl_cyclase"/>
</dbReference>
<evidence type="ECO:0000259" key="1">
    <source>
        <dbReference type="PROSITE" id="PS50883"/>
    </source>
</evidence>
<reference evidence="3 4" key="1">
    <citation type="submission" date="2017-02" db="EMBL/GenBank/DDBJ databases">
        <authorList>
            <person name="Peterson S.W."/>
        </authorList>
    </citation>
    <scope>NUCLEOTIDE SEQUENCE [LARGE SCALE GENOMIC DNA]</scope>
    <source>
        <strain evidence="3 4">ATCC 49788</strain>
    </source>
</reference>
<dbReference type="Gene3D" id="3.20.20.450">
    <property type="entry name" value="EAL domain"/>
    <property type="match status" value="1"/>
</dbReference>